<dbReference type="InterPro" id="IPR056336">
    <property type="entry name" value="YVC1_C"/>
</dbReference>
<feature type="transmembrane region" description="Helical" evidence="1">
    <location>
        <begin position="368"/>
        <end position="388"/>
    </location>
</feature>
<protein>
    <submittedName>
        <fullName evidence="4">Calcium activated cation channel</fullName>
    </submittedName>
</protein>
<evidence type="ECO:0000259" key="3">
    <source>
        <dbReference type="Pfam" id="PF23317"/>
    </source>
</evidence>
<accession>A0A0J0XW86</accession>
<organism evidence="4 5">
    <name type="scientific">Cutaneotrichosporon oleaginosum</name>
    <dbReference type="NCBI Taxonomy" id="879819"/>
    <lineage>
        <taxon>Eukaryota</taxon>
        <taxon>Fungi</taxon>
        <taxon>Dikarya</taxon>
        <taxon>Basidiomycota</taxon>
        <taxon>Agaricomycotina</taxon>
        <taxon>Tremellomycetes</taxon>
        <taxon>Trichosporonales</taxon>
        <taxon>Trichosporonaceae</taxon>
        <taxon>Cutaneotrichosporon</taxon>
    </lineage>
</organism>
<proteinExistence type="predicted"/>
<dbReference type="RefSeq" id="XP_018281799.1">
    <property type="nucleotide sequence ID" value="XM_018422109.1"/>
</dbReference>
<evidence type="ECO:0000313" key="4">
    <source>
        <dbReference type="EMBL" id="KLT45308.1"/>
    </source>
</evidence>
<dbReference type="OrthoDB" id="301415at2759"/>
<keyword evidence="1" id="KW-0472">Membrane</keyword>
<dbReference type="STRING" id="879819.A0A0J0XW86"/>
<feature type="transmembrane region" description="Helical" evidence="1">
    <location>
        <begin position="221"/>
        <end position="239"/>
    </location>
</feature>
<evidence type="ECO:0000256" key="1">
    <source>
        <dbReference type="SAM" id="Phobius"/>
    </source>
</evidence>
<reference evidence="4 5" key="1">
    <citation type="submission" date="2015-03" db="EMBL/GenBank/DDBJ databases">
        <title>Genomics and transcriptomics of the oil-accumulating basidiomycete yeast T. oleaginosus allow insights into substrate utilization and the diverse evolutionary trajectories of mating systems in fungi.</title>
        <authorList>
            <consortium name="DOE Joint Genome Institute"/>
            <person name="Kourist R."/>
            <person name="Kracht O."/>
            <person name="Bracharz F."/>
            <person name="Lipzen A."/>
            <person name="Nolan M."/>
            <person name="Ohm R."/>
            <person name="Grigoriev I."/>
            <person name="Sun S."/>
            <person name="Heitman J."/>
            <person name="Bruck T."/>
            <person name="Nowrousian M."/>
        </authorList>
    </citation>
    <scope>NUCLEOTIDE SEQUENCE [LARGE SCALE GENOMIC DNA]</scope>
    <source>
        <strain evidence="4 5">IBC0246</strain>
    </source>
</reference>
<dbReference type="Pfam" id="PF23190">
    <property type="entry name" value="LHD_TRPY1"/>
    <property type="match status" value="1"/>
</dbReference>
<feature type="domain" description="Calcium channel YVC1-like C-terminal transmembrane" evidence="3">
    <location>
        <begin position="253"/>
        <end position="541"/>
    </location>
</feature>
<gene>
    <name evidence="4" type="ORF">CC85DRAFT_282793</name>
</gene>
<feature type="transmembrane region" description="Helical" evidence="1">
    <location>
        <begin position="515"/>
        <end position="534"/>
    </location>
</feature>
<keyword evidence="1" id="KW-0812">Transmembrane</keyword>
<dbReference type="InterPro" id="IPR056337">
    <property type="entry name" value="LHD_YVC1"/>
</dbReference>
<dbReference type="PANTHER" id="PTHR35859">
    <property type="entry name" value="NONSELECTIVE CATION CHANNEL PROTEIN"/>
    <property type="match status" value="1"/>
</dbReference>
<dbReference type="GeneID" id="28982712"/>
<feature type="domain" description="YVC1 N-terminal linker helical" evidence="2">
    <location>
        <begin position="28"/>
        <end position="208"/>
    </location>
</feature>
<name>A0A0J0XW86_9TREE</name>
<dbReference type="EMBL" id="KQ087182">
    <property type="protein sequence ID" value="KLT45308.1"/>
    <property type="molecule type" value="Genomic_DNA"/>
</dbReference>
<dbReference type="Pfam" id="PF23317">
    <property type="entry name" value="YVC1_C"/>
    <property type="match status" value="1"/>
</dbReference>
<dbReference type="PANTHER" id="PTHR35859:SF4">
    <property type="entry name" value="MEMBRANE CHANNEL PROTEIN, PUTATIVE (AFU_ORTHOLOGUE AFUA_6G11300)-RELATED"/>
    <property type="match status" value="1"/>
</dbReference>
<sequence>MSNNNHEDTEDQRSFMSAASILPEANTITQLIKRLKAMANRLLPLQVELDDITSPTSAIVTPEVVQAFYEAGGDFREAVPFCLLRARQMFIREGNTNQADYEENLCRATACEMIARRITHMVSRHRLPSIMSTRFRYIEPDGDVSPALSALETAIDQHCTLFLSSNEAQTVIMSLWKGEWVQRNNEDADIDYVEYHVDPDTGGFWDHFNPNRLAVPRYQNYFKVVMWLIYLFVYSQAVQSPLDAIDPLHEFDGWEITLYVMTFAYFLDEIRRVVKTIGISTGILAVFSFWTIIAFLTDALVITAFSLRVAGIRLDSDSEERKNLHYRSFQVLACVAPLIWLRLITVFEGFKTVGVLQVVVFRMLRESAIFFILLAVLAMGFIQSMYALDAADQDIDEEYGIWSLINNLLRSIMGDPDFDTAAERFGPPFGTIIYYFWNFLTAIILLNILIALFGTAYSVIYDNATDEFLAFFAAKTINMIRAPDQFVYPAPFNLIEIFLVTPFEPFVSRKTYVKINRVVMTVIFIVPLTLIALYESGVVHSRRGLLHDYFADPIPEDDDDPKVIDPQTDDPNGVICRKSFEELVSKFPDTTTSTAAIILKQVGKINTRLDKVEGKDGSSGKDGKKK</sequence>
<feature type="transmembrane region" description="Helical" evidence="1">
    <location>
        <begin position="251"/>
        <end position="267"/>
    </location>
</feature>
<keyword evidence="5" id="KW-1185">Reference proteome</keyword>
<keyword evidence="1" id="KW-1133">Transmembrane helix</keyword>
<evidence type="ECO:0000259" key="2">
    <source>
        <dbReference type="Pfam" id="PF23190"/>
    </source>
</evidence>
<dbReference type="AlphaFoldDB" id="A0A0J0XW86"/>
<evidence type="ECO:0000313" key="5">
    <source>
        <dbReference type="Proteomes" id="UP000053611"/>
    </source>
</evidence>
<dbReference type="InterPro" id="IPR052971">
    <property type="entry name" value="TRP_calcium_channel"/>
</dbReference>
<feature type="transmembrane region" description="Helical" evidence="1">
    <location>
        <begin position="279"/>
        <end position="307"/>
    </location>
</feature>
<dbReference type="Proteomes" id="UP000053611">
    <property type="component" value="Unassembled WGS sequence"/>
</dbReference>
<feature type="transmembrane region" description="Helical" evidence="1">
    <location>
        <begin position="432"/>
        <end position="453"/>
    </location>
</feature>